<dbReference type="PANTHER" id="PTHR43395:SF1">
    <property type="entry name" value="CHEMOTAXIS PROTEIN CHEA"/>
    <property type="match status" value="1"/>
</dbReference>
<evidence type="ECO:0000313" key="5">
    <source>
        <dbReference type="EMBL" id="SVD74474.1"/>
    </source>
</evidence>
<dbReference type="InterPro" id="IPR036061">
    <property type="entry name" value="CheW-like_dom_sf"/>
</dbReference>
<protein>
    <recommendedName>
        <fullName evidence="2">histidine kinase</fullName>
        <ecNumber evidence="2">2.7.13.3</ecNumber>
    </recommendedName>
</protein>
<dbReference type="SUPFAM" id="SSF52172">
    <property type="entry name" value="CheY-like"/>
    <property type="match status" value="1"/>
</dbReference>
<dbReference type="EMBL" id="UINC01170435">
    <property type="protein sequence ID" value="SVD74474.1"/>
    <property type="molecule type" value="Genomic_DNA"/>
</dbReference>
<feature type="non-terminal residue" evidence="5">
    <location>
        <position position="1"/>
    </location>
</feature>
<gene>
    <name evidence="5" type="ORF">METZ01_LOCUS427328</name>
</gene>
<dbReference type="SMART" id="SM00260">
    <property type="entry name" value="CheW"/>
    <property type="match status" value="1"/>
</dbReference>
<dbReference type="EC" id="2.7.13.3" evidence="2"/>
<evidence type="ECO:0000259" key="3">
    <source>
        <dbReference type="PROSITE" id="PS50110"/>
    </source>
</evidence>
<dbReference type="InterPro" id="IPR001789">
    <property type="entry name" value="Sig_transdc_resp-reg_receiver"/>
</dbReference>
<feature type="non-terminal residue" evidence="5">
    <location>
        <position position="268"/>
    </location>
</feature>
<dbReference type="Gene3D" id="2.30.30.40">
    <property type="entry name" value="SH3 Domains"/>
    <property type="match status" value="1"/>
</dbReference>
<feature type="domain" description="Response regulatory" evidence="3">
    <location>
        <begin position="224"/>
        <end position="268"/>
    </location>
</feature>
<evidence type="ECO:0000259" key="4">
    <source>
        <dbReference type="PROSITE" id="PS50851"/>
    </source>
</evidence>
<dbReference type="GO" id="GO:0006935">
    <property type="term" value="P:chemotaxis"/>
    <property type="evidence" value="ECO:0007669"/>
    <property type="project" value="InterPro"/>
</dbReference>
<dbReference type="AlphaFoldDB" id="A0A382XUC4"/>
<dbReference type="InterPro" id="IPR002545">
    <property type="entry name" value="CheW-lke_dom"/>
</dbReference>
<dbReference type="Pfam" id="PF01584">
    <property type="entry name" value="CheW"/>
    <property type="match status" value="1"/>
</dbReference>
<dbReference type="GO" id="GO:0004673">
    <property type="term" value="F:protein histidine kinase activity"/>
    <property type="evidence" value="ECO:0007669"/>
    <property type="project" value="UniProtKB-EC"/>
</dbReference>
<comment type="catalytic activity">
    <reaction evidence="1">
        <text>ATP + protein L-histidine = ADP + protein N-phospho-L-histidine.</text>
        <dbReference type="EC" id="2.7.13.3"/>
    </reaction>
</comment>
<dbReference type="Gene3D" id="3.40.50.2300">
    <property type="match status" value="1"/>
</dbReference>
<dbReference type="PROSITE" id="PS50110">
    <property type="entry name" value="RESPONSE_REGULATORY"/>
    <property type="match status" value="1"/>
</dbReference>
<feature type="domain" description="CheW-like" evidence="4">
    <location>
        <begin position="75"/>
        <end position="208"/>
    </location>
</feature>
<dbReference type="PROSITE" id="PS50851">
    <property type="entry name" value="CHEW"/>
    <property type="match status" value="1"/>
</dbReference>
<reference evidence="5" key="1">
    <citation type="submission" date="2018-05" db="EMBL/GenBank/DDBJ databases">
        <authorList>
            <person name="Lanie J.A."/>
            <person name="Ng W.-L."/>
            <person name="Kazmierczak K.M."/>
            <person name="Andrzejewski T.M."/>
            <person name="Davidsen T.M."/>
            <person name="Wayne K.J."/>
            <person name="Tettelin H."/>
            <person name="Glass J.I."/>
            <person name="Rusch D."/>
            <person name="Podicherti R."/>
            <person name="Tsui H.-C.T."/>
            <person name="Winkler M.E."/>
        </authorList>
    </citation>
    <scope>NUCLEOTIDE SEQUENCE</scope>
</reference>
<evidence type="ECO:0000256" key="1">
    <source>
        <dbReference type="ARBA" id="ARBA00000085"/>
    </source>
</evidence>
<dbReference type="InterPro" id="IPR011006">
    <property type="entry name" value="CheY-like_superfamily"/>
</dbReference>
<dbReference type="InterPro" id="IPR051315">
    <property type="entry name" value="Bact_Chemotaxis_CheA"/>
</dbReference>
<dbReference type="SUPFAM" id="SSF50341">
    <property type="entry name" value="CheW-like"/>
    <property type="match status" value="1"/>
</dbReference>
<evidence type="ECO:0000256" key="2">
    <source>
        <dbReference type="ARBA" id="ARBA00012438"/>
    </source>
</evidence>
<dbReference type="GO" id="GO:0000160">
    <property type="term" value="P:phosphorelay signal transduction system"/>
    <property type="evidence" value="ECO:0007669"/>
    <property type="project" value="InterPro"/>
</dbReference>
<name>A0A382XUC4_9ZZZZ</name>
<sequence>SIDHTEEIVVKPLAQILSKFSYYAGSSILGDSDVAMVLSSNGICQSRNLRFDEFESHLDSQKKLTEGHLIDLQEKQDLLVFKYAHDEQLAIPLSLVFKVEQIDPADIEMMSDKHFVNHEGRNILLLYLDKYLNLKPFPQDISTFYLILPKVEDFNVGIVASAIEESIHMRLALDPSPMSDQAILGITTIREQITFLIDLFSLFEQVSPERFQNKTKPGHPEKDRLLVVEDTPFFRHLEKSYFESVGFKVTQASNGKEALDLLRERPKY</sequence>
<proteinExistence type="predicted"/>
<accession>A0A382XUC4</accession>
<organism evidence="5">
    <name type="scientific">marine metagenome</name>
    <dbReference type="NCBI Taxonomy" id="408172"/>
    <lineage>
        <taxon>unclassified sequences</taxon>
        <taxon>metagenomes</taxon>
        <taxon>ecological metagenomes</taxon>
    </lineage>
</organism>
<dbReference type="PANTHER" id="PTHR43395">
    <property type="entry name" value="SENSOR HISTIDINE KINASE CHEA"/>
    <property type="match status" value="1"/>
</dbReference>